<evidence type="ECO:0000313" key="2">
    <source>
        <dbReference type="Proteomes" id="UP000298579"/>
    </source>
</evidence>
<dbReference type="Proteomes" id="UP000298579">
    <property type="component" value="Chromosome circular"/>
</dbReference>
<name>A0AAE6BA78_AGRTU</name>
<sequence>MSLDWKELDKEQKNLMREFRDDEVPIRMLEPHLTRFAQRLRGDGYIVETRPNLYSLSEFGRKFMASR</sequence>
<dbReference type="RefSeq" id="WP_080825454.1">
    <property type="nucleotide sequence ID" value="NZ_CP039897.1"/>
</dbReference>
<protein>
    <submittedName>
        <fullName evidence="1">Uncharacterized protein</fullName>
    </submittedName>
</protein>
<dbReference type="EMBL" id="CP039897">
    <property type="protein sequence ID" value="QCL78285.1"/>
    <property type="molecule type" value="Genomic_DNA"/>
</dbReference>
<reference evidence="1 2" key="1">
    <citation type="submission" date="2019-04" db="EMBL/GenBank/DDBJ databases">
        <title>Complete genome sequence of Agrobacterium tumefaciens CFBP5877.</title>
        <authorList>
            <person name="Huang Y.-Y."/>
            <person name="Chiang H.-Y."/>
            <person name="Chou L."/>
            <person name="Lai E.-M."/>
            <person name="Kuo C.-H."/>
        </authorList>
    </citation>
    <scope>NUCLEOTIDE SEQUENCE [LARGE SCALE GENOMIC DNA]</scope>
    <source>
        <strain evidence="1 2">CFBP5877</strain>
    </source>
</reference>
<organism evidence="1 2">
    <name type="scientific">Agrobacterium tumefaciens</name>
    <dbReference type="NCBI Taxonomy" id="358"/>
    <lineage>
        <taxon>Bacteria</taxon>
        <taxon>Pseudomonadati</taxon>
        <taxon>Pseudomonadota</taxon>
        <taxon>Alphaproteobacteria</taxon>
        <taxon>Hyphomicrobiales</taxon>
        <taxon>Rhizobiaceae</taxon>
        <taxon>Rhizobium/Agrobacterium group</taxon>
        <taxon>Agrobacterium</taxon>
        <taxon>Agrobacterium tumefaciens complex</taxon>
    </lineage>
</organism>
<accession>A0AAE6BA78</accession>
<dbReference type="AlphaFoldDB" id="A0AAE6BA78"/>
<evidence type="ECO:0000313" key="1">
    <source>
        <dbReference type="EMBL" id="QCL78285.1"/>
    </source>
</evidence>
<proteinExistence type="predicted"/>
<gene>
    <name evidence="1" type="ORF">CFBP5877_03785</name>
</gene>